<evidence type="ECO:0000313" key="2">
    <source>
        <dbReference type="EMBL" id="CAD8138225.1"/>
    </source>
</evidence>
<reference evidence="2" key="1">
    <citation type="submission" date="2021-01" db="EMBL/GenBank/DDBJ databases">
        <authorList>
            <consortium name="Genoscope - CEA"/>
            <person name="William W."/>
        </authorList>
    </citation>
    <scope>NUCLEOTIDE SEQUENCE</scope>
</reference>
<evidence type="ECO:0000313" key="3">
    <source>
        <dbReference type="Proteomes" id="UP000683925"/>
    </source>
</evidence>
<evidence type="ECO:0000259" key="1">
    <source>
        <dbReference type="Pfam" id="PF13639"/>
    </source>
</evidence>
<dbReference type="AlphaFoldDB" id="A0A8S1SDJ6"/>
<feature type="domain" description="RING-type" evidence="1">
    <location>
        <begin position="262"/>
        <end position="306"/>
    </location>
</feature>
<dbReference type="EMBL" id="CAJJDP010000008">
    <property type="protein sequence ID" value="CAD8138225.1"/>
    <property type="molecule type" value="Genomic_DNA"/>
</dbReference>
<dbReference type="Proteomes" id="UP000683925">
    <property type="component" value="Unassembled WGS sequence"/>
</dbReference>
<comment type="caution">
    <text evidence="2">The sequence shown here is derived from an EMBL/GenBank/DDBJ whole genome shotgun (WGS) entry which is preliminary data.</text>
</comment>
<sequence length="309" mass="36852">MFLRLRVIKILIAQTHLKREFKYSLLSIGQSLLYTLVKCHGWIFNLQLRDKDAGINPLIVRIVFIIIYELFNSIRSFNKQKYRYLAVLYQLVKHSRDISILVLAASLRVESLQHKDIHKTQKRAQIKTHIKMKLSTSQISLTGLNATTPFNSDDIIRQAEVLVSLLKSRILIVAYFFSYFRSTCGYVCNQINYFQYYAQNPMHLYQILFVLLCNRFWVQQSLCLQYYQIITQLCSLTRVPFRIKQRNAHIILQQLMETTILECNIWMVEYVENDKIIQLQYSNMHHFHVQCLQAWMKIKQQCPICRKWI</sequence>
<proteinExistence type="predicted"/>
<protein>
    <recommendedName>
        <fullName evidence="1">RING-type domain-containing protein</fullName>
    </recommendedName>
</protein>
<keyword evidence="3" id="KW-1185">Reference proteome</keyword>
<dbReference type="InterPro" id="IPR001841">
    <property type="entry name" value="Znf_RING"/>
</dbReference>
<accession>A0A8S1SDJ6</accession>
<name>A0A8S1SDJ6_PAROT</name>
<gene>
    <name evidence="2" type="ORF">POCTA_138.1.T0090271</name>
</gene>
<dbReference type="OrthoDB" id="8062037at2759"/>
<dbReference type="Pfam" id="PF13639">
    <property type="entry name" value="zf-RING_2"/>
    <property type="match status" value="1"/>
</dbReference>
<organism evidence="2 3">
    <name type="scientific">Paramecium octaurelia</name>
    <dbReference type="NCBI Taxonomy" id="43137"/>
    <lineage>
        <taxon>Eukaryota</taxon>
        <taxon>Sar</taxon>
        <taxon>Alveolata</taxon>
        <taxon>Ciliophora</taxon>
        <taxon>Intramacronucleata</taxon>
        <taxon>Oligohymenophorea</taxon>
        <taxon>Peniculida</taxon>
        <taxon>Parameciidae</taxon>
        <taxon>Paramecium</taxon>
    </lineage>
</organism>